<keyword evidence="2" id="KW-1185">Reference proteome</keyword>
<comment type="caution">
    <text evidence="1">The sequence shown here is derived from an EMBL/GenBank/DDBJ whole genome shotgun (WGS) entry which is preliminary data.</text>
</comment>
<evidence type="ECO:0000313" key="2">
    <source>
        <dbReference type="Proteomes" id="UP001154282"/>
    </source>
</evidence>
<proteinExistence type="predicted"/>
<accession>A0AAV0MBL8</accession>
<dbReference type="AlphaFoldDB" id="A0AAV0MBL8"/>
<name>A0AAV0MBL8_9ROSI</name>
<dbReference type="EMBL" id="CAMGYJ010000007">
    <property type="protein sequence ID" value="CAI0443690.1"/>
    <property type="molecule type" value="Genomic_DNA"/>
</dbReference>
<protein>
    <submittedName>
        <fullName evidence="1">Uncharacterized protein</fullName>
    </submittedName>
</protein>
<dbReference type="Proteomes" id="UP001154282">
    <property type="component" value="Unassembled WGS sequence"/>
</dbReference>
<feature type="non-terminal residue" evidence="1">
    <location>
        <position position="1"/>
    </location>
</feature>
<sequence length="57" mass="6325">TALRRRLSCSTIKIYKAIAGPDYQAAAALSQLINRCNQPFCSCLGGYGIIIFMIRSW</sequence>
<organism evidence="1 2">
    <name type="scientific">Linum tenue</name>
    <dbReference type="NCBI Taxonomy" id="586396"/>
    <lineage>
        <taxon>Eukaryota</taxon>
        <taxon>Viridiplantae</taxon>
        <taxon>Streptophyta</taxon>
        <taxon>Embryophyta</taxon>
        <taxon>Tracheophyta</taxon>
        <taxon>Spermatophyta</taxon>
        <taxon>Magnoliopsida</taxon>
        <taxon>eudicotyledons</taxon>
        <taxon>Gunneridae</taxon>
        <taxon>Pentapetalae</taxon>
        <taxon>rosids</taxon>
        <taxon>fabids</taxon>
        <taxon>Malpighiales</taxon>
        <taxon>Linaceae</taxon>
        <taxon>Linum</taxon>
    </lineage>
</organism>
<evidence type="ECO:0000313" key="1">
    <source>
        <dbReference type="EMBL" id="CAI0443690.1"/>
    </source>
</evidence>
<gene>
    <name evidence="1" type="ORF">LITE_LOCUS27780</name>
</gene>
<reference evidence="1" key="1">
    <citation type="submission" date="2022-08" db="EMBL/GenBank/DDBJ databases">
        <authorList>
            <person name="Gutierrez-Valencia J."/>
        </authorList>
    </citation>
    <scope>NUCLEOTIDE SEQUENCE</scope>
</reference>